<dbReference type="AlphaFoldDB" id="A0A1M6TSQ4"/>
<name>A0A1M6TSQ4_REIAG</name>
<reference evidence="2" key="1">
    <citation type="submission" date="2016-11" db="EMBL/GenBank/DDBJ databases">
        <authorList>
            <person name="Varghese N."/>
            <person name="Submissions S."/>
        </authorList>
    </citation>
    <scope>NUCLEOTIDE SEQUENCE [LARGE SCALE GENOMIC DNA]</scope>
    <source>
        <strain evidence="2">DSM 26134</strain>
    </source>
</reference>
<organism evidence="1 2">
    <name type="scientific">Reichenbachiella agariperforans</name>
    <dbReference type="NCBI Taxonomy" id="156994"/>
    <lineage>
        <taxon>Bacteria</taxon>
        <taxon>Pseudomonadati</taxon>
        <taxon>Bacteroidota</taxon>
        <taxon>Cytophagia</taxon>
        <taxon>Cytophagales</taxon>
        <taxon>Reichenbachiellaceae</taxon>
        <taxon>Reichenbachiella</taxon>
    </lineage>
</organism>
<dbReference type="Pfam" id="PF09365">
    <property type="entry name" value="DUF2461"/>
    <property type="match status" value="1"/>
</dbReference>
<evidence type="ECO:0000313" key="1">
    <source>
        <dbReference type="EMBL" id="SHK59949.1"/>
    </source>
</evidence>
<evidence type="ECO:0000313" key="2">
    <source>
        <dbReference type="Proteomes" id="UP000184474"/>
    </source>
</evidence>
<dbReference type="InterPro" id="IPR015996">
    <property type="entry name" value="UCP028451"/>
</dbReference>
<dbReference type="RefSeq" id="WP_073123920.1">
    <property type="nucleotide sequence ID" value="NZ_FRAA01000006.1"/>
</dbReference>
<protein>
    <submittedName>
        <fullName evidence="1">TIGR02453 family protein</fullName>
    </submittedName>
</protein>
<dbReference type="PANTHER" id="PTHR36452:SF1">
    <property type="entry name" value="DUF2461 DOMAIN-CONTAINING PROTEIN"/>
    <property type="match status" value="1"/>
</dbReference>
<proteinExistence type="predicted"/>
<dbReference type="STRING" id="156994.SAMN04488028_106167"/>
<dbReference type="EMBL" id="FRAA01000006">
    <property type="protein sequence ID" value="SHK59949.1"/>
    <property type="molecule type" value="Genomic_DNA"/>
</dbReference>
<sequence>MGLKPVVDFLKELSKNNNKEWFDEHRTAYQGHRVEFLGLVQVLIDGIAMFDPSLTGVDPKKCVFRINRDIRFSKDKTPYKTNFGALMGDQGKKSEGTGFYLHLAPGHNFVGGGMYKPQPDMLAKIRQEIDYNPKDLMAVIDTEDFKSTFGKIQGEQLKTAPKGYPKDHPFIDLLRYKSFYVLKEFSDEEVAAQGFVEEALVVCQKTAKFNEFLRNAIN</sequence>
<dbReference type="Proteomes" id="UP000184474">
    <property type="component" value="Unassembled WGS sequence"/>
</dbReference>
<dbReference type="NCBIfam" id="TIGR02453">
    <property type="entry name" value="TIGR02453 family protein"/>
    <property type="match status" value="1"/>
</dbReference>
<dbReference type="InterPro" id="IPR012808">
    <property type="entry name" value="CHP02453"/>
</dbReference>
<gene>
    <name evidence="1" type="ORF">SAMN04488028_106167</name>
</gene>
<dbReference type="PIRSF" id="PIRSF028451">
    <property type="entry name" value="UCP028451"/>
    <property type="match status" value="1"/>
</dbReference>
<accession>A0A1M6TSQ4</accession>
<dbReference type="PANTHER" id="PTHR36452">
    <property type="entry name" value="CHROMOSOME 12, WHOLE GENOME SHOTGUN SEQUENCE"/>
    <property type="match status" value="1"/>
</dbReference>
<keyword evidence="2" id="KW-1185">Reference proteome</keyword>